<evidence type="ECO:0000256" key="2">
    <source>
        <dbReference type="SAM" id="Coils"/>
    </source>
</evidence>
<dbReference type="InterPro" id="IPR029063">
    <property type="entry name" value="SAM-dependent_MTases_sf"/>
</dbReference>
<organism evidence="3 4">
    <name type="scientific">Rhizobium rhizogenes</name>
    <name type="common">Agrobacterium rhizogenes</name>
    <dbReference type="NCBI Taxonomy" id="359"/>
    <lineage>
        <taxon>Bacteria</taxon>
        <taxon>Pseudomonadati</taxon>
        <taxon>Pseudomonadota</taxon>
        <taxon>Alphaproteobacteria</taxon>
        <taxon>Hyphomicrobiales</taxon>
        <taxon>Rhizobiaceae</taxon>
        <taxon>Rhizobium/Agrobacterium group</taxon>
        <taxon>Rhizobium</taxon>
    </lineage>
</organism>
<dbReference type="PANTHER" id="PTHR43861:SF3">
    <property type="entry name" value="PUTATIVE (AFU_ORTHOLOGUE AFUA_2G14390)-RELATED"/>
    <property type="match status" value="1"/>
</dbReference>
<protein>
    <submittedName>
        <fullName evidence="3">Class I SAM-dependent methyltransferase</fullName>
    </submittedName>
</protein>
<reference evidence="3 4" key="1">
    <citation type="journal article" date="2019" name="Appl. Microbiol. Biotechnol.">
        <title>Differential efficiency of wild type rhizogenic strains for rol gene transformation of plants.</title>
        <authorList>
            <person name="Desmet S."/>
            <person name="De Keyser E."/>
            <person name="Van Vaerenbergh J."/>
            <person name="Baeyen S."/>
            <person name="Van Huylenbroeck J."/>
            <person name="Geelen D."/>
            <person name="Dhooghe E."/>
        </authorList>
    </citation>
    <scope>NUCLEOTIDE SEQUENCE [LARGE SCALE GENOMIC DNA]</scope>
    <source>
        <strain evidence="3 4">B 4.1</strain>
    </source>
</reference>
<proteinExistence type="predicted"/>
<dbReference type="Pfam" id="PF13489">
    <property type="entry name" value="Methyltransf_23"/>
    <property type="match status" value="1"/>
</dbReference>
<evidence type="ECO:0000313" key="4">
    <source>
        <dbReference type="Proteomes" id="UP000320858"/>
    </source>
</evidence>
<keyword evidence="1" id="KW-0808">Transferase</keyword>
<name>A0AA94VB23_RHIRH</name>
<dbReference type="CDD" id="cd02440">
    <property type="entry name" value="AdoMet_MTases"/>
    <property type="match status" value="1"/>
</dbReference>
<dbReference type="Proteomes" id="UP000320858">
    <property type="component" value="Unassembled WGS sequence"/>
</dbReference>
<dbReference type="GO" id="GO:0008168">
    <property type="term" value="F:methyltransferase activity"/>
    <property type="evidence" value="ECO:0007669"/>
    <property type="project" value="UniProtKB-KW"/>
</dbReference>
<feature type="coiled-coil region" evidence="2">
    <location>
        <begin position="262"/>
        <end position="289"/>
    </location>
</feature>
<dbReference type="RefSeq" id="WP_112161265.1">
    <property type="nucleotide sequence ID" value="NZ_SGOB01000004.1"/>
</dbReference>
<dbReference type="SUPFAM" id="SSF53335">
    <property type="entry name" value="S-adenosyl-L-methionine-dependent methyltransferases"/>
    <property type="match status" value="1"/>
</dbReference>
<keyword evidence="3" id="KW-0489">Methyltransferase</keyword>
<dbReference type="Gene3D" id="3.40.50.150">
    <property type="entry name" value="Vaccinia Virus protein VP39"/>
    <property type="match status" value="1"/>
</dbReference>
<evidence type="ECO:0000256" key="1">
    <source>
        <dbReference type="ARBA" id="ARBA00022679"/>
    </source>
</evidence>
<sequence length="310" mass="35844">MPAVIEKGFYYEFENRHRGSRSEIRGRLEIYNQTIELLEQELLPRNAIDYGCGRGEWLRLLSERSWQVLGVDSNDDMLSPAQADGLTVEVGDCLSHIASQPDNSVTLITGFHIVEHLPPDVLHDFVKHAHRVVRPGGLVIFETPNPENILVGSNRFYSDPTHVHPLPPKYLEFVVEFYGFSEATCIGINQPNLRYQTGSAAAFLEMMELFPDYAVLGRKPKEGATSTGFLEFVRKTYPDSNPYSYWVIDDFIDKTHRNEMELADLKTHNEQNRDEIERLKAEVRFFREKLERRGLSAMWDRLKKKIRSQR</sequence>
<dbReference type="AlphaFoldDB" id="A0AA94VB23"/>
<accession>A0AA94VB23</accession>
<keyword evidence="2" id="KW-0175">Coiled coil</keyword>
<evidence type="ECO:0000313" key="3">
    <source>
        <dbReference type="EMBL" id="TRA87356.1"/>
    </source>
</evidence>
<dbReference type="EMBL" id="SGOB01000004">
    <property type="protein sequence ID" value="TRA87356.1"/>
    <property type="molecule type" value="Genomic_DNA"/>
</dbReference>
<comment type="caution">
    <text evidence="3">The sequence shown here is derived from an EMBL/GenBank/DDBJ whole genome shotgun (WGS) entry which is preliminary data.</text>
</comment>
<dbReference type="PANTHER" id="PTHR43861">
    <property type="entry name" value="TRANS-ACONITATE 2-METHYLTRANSFERASE-RELATED"/>
    <property type="match status" value="1"/>
</dbReference>
<gene>
    <name evidence="3" type="ORF">EXN24_18490</name>
</gene>
<dbReference type="GO" id="GO:0032259">
    <property type="term" value="P:methylation"/>
    <property type="evidence" value="ECO:0007669"/>
    <property type="project" value="UniProtKB-KW"/>
</dbReference>